<dbReference type="InterPro" id="IPR036028">
    <property type="entry name" value="SH3-like_dom_sf"/>
</dbReference>
<evidence type="ECO:0000313" key="9">
    <source>
        <dbReference type="Proteomes" id="UP000078046"/>
    </source>
</evidence>
<evidence type="ECO:0000256" key="2">
    <source>
        <dbReference type="ARBA" id="ARBA00022443"/>
    </source>
</evidence>
<dbReference type="InterPro" id="IPR050614">
    <property type="entry name" value="Synaptic_Scaffolding_LAP-MAGUK"/>
</dbReference>
<dbReference type="Pfam" id="PF09058">
    <property type="entry name" value="L27_1"/>
    <property type="match status" value="1"/>
</dbReference>
<dbReference type="SMART" id="SM00326">
    <property type="entry name" value="SH3"/>
    <property type="match status" value="1"/>
</dbReference>
<dbReference type="InterPro" id="IPR015143">
    <property type="entry name" value="L27_1"/>
</dbReference>
<dbReference type="PROSITE" id="PS51022">
    <property type="entry name" value="L27"/>
    <property type="match status" value="1"/>
</dbReference>
<feature type="non-terminal residue" evidence="8">
    <location>
        <position position="624"/>
    </location>
</feature>
<dbReference type="PROSITE" id="PS50106">
    <property type="entry name" value="PDZ"/>
    <property type="match status" value="3"/>
</dbReference>
<dbReference type="PANTHER" id="PTHR23119:SF51">
    <property type="entry name" value="DISKS LARGE 1 TUMOR SUPPRESSOR PROTEIN"/>
    <property type="match status" value="1"/>
</dbReference>
<dbReference type="Pfam" id="PF00595">
    <property type="entry name" value="PDZ"/>
    <property type="match status" value="3"/>
</dbReference>
<evidence type="ECO:0000259" key="6">
    <source>
        <dbReference type="PROSITE" id="PS50106"/>
    </source>
</evidence>
<comment type="subcellular location">
    <subcellularLocation>
        <location evidence="1">Membrane</location>
    </subcellularLocation>
</comment>
<name>A0A177AV26_9BILA</name>
<dbReference type="Proteomes" id="UP000078046">
    <property type="component" value="Unassembled WGS sequence"/>
</dbReference>
<feature type="domain" description="PDZ" evidence="6">
    <location>
        <begin position="416"/>
        <end position="486"/>
    </location>
</feature>
<dbReference type="GO" id="GO:0097120">
    <property type="term" value="P:receptor localization to synapse"/>
    <property type="evidence" value="ECO:0007669"/>
    <property type="project" value="TreeGrafter"/>
</dbReference>
<dbReference type="InterPro" id="IPR036892">
    <property type="entry name" value="L27_dom_sf"/>
</dbReference>
<dbReference type="GO" id="GO:0030054">
    <property type="term" value="C:cell junction"/>
    <property type="evidence" value="ECO:0007669"/>
    <property type="project" value="TreeGrafter"/>
</dbReference>
<keyword evidence="9" id="KW-1185">Reference proteome</keyword>
<dbReference type="SUPFAM" id="SSF50044">
    <property type="entry name" value="SH3-domain"/>
    <property type="match status" value="1"/>
</dbReference>
<keyword evidence="2 4" id="KW-0728">SH3 domain</keyword>
<evidence type="ECO:0000256" key="1">
    <source>
        <dbReference type="ARBA" id="ARBA00004370"/>
    </source>
</evidence>
<dbReference type="PROSITE" id="PS50002">
    <property type="entry name" value="SH3"/>
    <property type="match status" value="1"/>
</dbReference>
<comment type="caution">
    <text evidence="8">The sequence shown here is derived from an EMBL/GenBank/DDBJ whole genome shotgun (WGS) entry which is preliminary data.</text>
</comment>
<dbReference type="SMART" id="SM00228">
    <property type="entry name" value="PDZ"/>
    <property type="match status" value="3"/>
</dbReference>
<proteinExistence type="predicted"/>
<dbReference type="Gene3D" id="2.30.42.10">
    <property type="match status" value="3"/>
</dbReference>
<protein>
    <submittedName>
        <fullName evidence="8">Disks large</fullName>
    </submittedName>
</protein>
<dbReference type="Gene3D" id="1.10.287.470">
    <property type="entry name" value="Helix hairpin bin"/>
    <property type="match status" value="1"/>
</dbReference>
<dbReference type="InterPro" id="IPR036034">
    <property type="entry name" value="PDZ_sf"/>
</dbReference>
<dbReference type="AlphaFoldDB" id="A0A177AV26"/>
<dbReference type="OrthoDB" id="78824at2759"/>
<dbReference type="GO" id="GO:0098609">
    <property type="term" value="P:cell-cell adhesion"/>
    <property type="evidence" value="ECO:0007669"/>
    <property type="project" value="TreeGrafter"/>
</dbReference>
<dbReference type="InterPro" id="IPR001452">
    <property type="entry name" value="SH3_domain"/>
</dbReference>
<feature type="domain" description="PDZ" evidence="6">
    <location>
        <begin position="223"/>
        <end position="298"/>
    </location>
</feature>
<feature type="domain" description="SH3" evidence="5">
    <location>
        <begin position="538"/>
        <end position="606"/>
    </location>
</feature>
<evidence type="ECO:0000259" key="7">
    <source>
        <dbReference type="PROSITE" id="PS51022"/>
    </source>
</evidence>
<evidence type="ECO:0000259" key="5">
    <source>
        <dbReference type="PROSITE" id="PS50002"/>
    </source>
</evidence>
<dbReference type="GO" id="GO:0019901">
    <property type="term" value="F:protein kinase binding"/>
    <property type="evidence" value="ECO:0007669"/>
    <property type="project" value="TreeGrafter"/>
</dbReference>
<evidence type="ECO:0000256" key="4">
    <source>
        <dbReference type="PROSITE-ProRule" id="PRU00192"/>
    </source>
</evidence>
<dbReference type="GO" id="GO:0043113">
    <property type="term" value="P:receptor clustering"/>
    <property type="evidence" value="ECO:0007669"/>
    <property type="project" value="TreeGrafter"/>
</dbReference>
<dbReference type="GO" id="GO:0045197">
    <property type="term" value="P:establishment or maintenance of epithelial cell apical/basal polarity"/>
    <property type="evidence" value="ECO:0007669"/>
    <property type="project" value="TreeGrafter"/>
</dbReference>
<dbReference type="SUPFAM" id="SSF101288">
    <property type="entry name" value="L27 domain"/>
    <property type="match status" value="1"/>
</dbReference>
<evidence type="ECO:0000256" key="3">
    <source>
        <dbReference type="ARBA" id="ARBA00023136"/>
    </source>
</evidence>
<dbReference type="InterPro" id="IPR004172">
    <property type="entry name" value="L27_dom"/>
</dbReference>
<dbReference type="SUPFAM" id="SSF50156">
    <property type="entry name" value="PDZ domain-like"/>
    <property type="match status" value="3"/>
</dbReference>
<dbReference type="InterPro" id="IPR001478">
    <property type="entry name" value="PDZ"/>
</dbReference>
<gene>
    <name evidence="8" type="ORF">A3Q56_06562</name>
</gene>
<reference evidence="8 9" key="1">
    <citation type="submission" date="2016-04" db="EMBL/GenBank/DDBJ databases">
        <title>The genome of Intoshia linei affirms orthonectids as highly simplified spiralians.</title>
        <authorList>
            <person name="Mikhailov K.V."/>
            <person name="Slusarev G.S."/>
            <person name="Nikitin M.A."/>
            <person name="Logacheva M.D."/>
            <person name="Penin A."/>
            <person name="Aleoshin V."/>
            <person name="Panchin Y.V."/>
        </authorList>
    </citation>
    <scope>NUCLEOTIDE SEQUENCE [LARGE SCALE GENOMIC DNA]</scope>
    <source>
        <strain evidence="8">Intl2013</strain>
        <tissue evidence="8">Whole animal</tissue>
    </source>
</reference>
<accession>A0A177AV26</accession>
<feature type="domain" description="PDZ" evidence="6">
    <location>
        <begin position="129"/>
        <end position="216"/>
    </location>
</feature>
<dbReference type="Gene3D" id="2.30.30.40">
    <property type="entry name" value="SH3 Domains"/>
    <property type="match status" value="1"/>
</dbReference>
<keyword evidence="3" id="KW-0472">Membrane</keyword>
<dbReference type="GO" id="GO:0016323">
    <property type="term" value="C:basolateral plasma membrane"/>
    <property type="evidence" value="ECO:0007669"/>
    <property type="project" value="TreeGrafter"/>
</dbReference>
<sequence length="624" mass="70690">MSPVCKEDTYRALELLESYYRQLHNTDDADLKEAIETVIRTFKSELFKTLLEIQEYYEKTLMNKDMSKEEKTIESMKLLDKHCTNSETYETCQKENSYGRAGEPINNVSNGVNRDTHRQVDYEQWKVVNVTLRRSETGFGFTIAGGVDSMHIPHDSGIFVASLIEGGAAMQDGRLQVNDVIMHVNNTNLNEITHEIAVEALRNAGNQIKLKVRRRIEYPQTVKICLYRGKMNLGFSIAGGSDQEHYPGDPSIYITKIIPNGVAELDNRLAVNDCITSVNNIDLTNVTHRESIEALRSSNIDPIILYVKKYSQDGYKNVDDADDNHIENNVFSNESQNVYSGNDSQIASKYSFNDQNESIEPMQFSDANYDTQQVLSTRSEQYFTKEIENNDSPDKIARSDSITVNMDNDISRSPRKVVLHRKSDEPSLGFNIVGGDNNSGIFISYITVGGLAAQNGGIYKGDTILSVNGTDLTEVNHEQAVLILKNCDGSNIEFILEYSPEELKRYNTSIFENNIFINQNIRLPSTTESIVSSKMIKKQILYVRTQFDYDPSKDSGLPGRGLQFSYGNILKVINSGDEEWWKAKLLFVENEQIGIIPGIKRVIKREKLRLRNVKFNNSTQSNIK</sequence>
<feature type="domain" description="L27" evidence="7">
    <location>
        <begin position="5"/>
        <end position="65"/>
    </location>
</feature>
<dbReference type="EMBL" id="LWCA01001190">
    <property type="protein sequence ID" value="OAF65680.1"/>
    <property type="molecule type" value="Genomic_DNA"/>
</dbReference>
<dbReference type="PANTHER" id="PTHR23119">
    <property type="entry name" value="DISCS LARGE"/>
    <property type="match status" value="1"/>
</dbReference>
<evidence type="ECO:0000313" key="8">
    <source>
        <dbReference type="EMBL" id="OAF65680.1"/>
    </source>
</evidence>
<organism evidence="8 9">
    <name type="scientific">Intoshia linei</name>
    <dbReference type="NCBI Taxonomy" id="1819745"/>
    <lineage>
        <taxon>Eukaryota</taxon>
        <taxon>Metazoa</taxon>
        <taxon>Spiralia</taxon>
        <taxon>Lophotrochozoa</taxon>
        <taxon>Mesozoa</taxon>
        <taxon>Orthonectida</taxon>
        <taxon>Rhopaluridae</taxon>
        <taxon>Intoshia</taxon>
    </lineage>
</organism>